<dbReference type="InterPro" id="IPR016032">
    <property type="entry name" value="Sig_transdc_resp-reg_C-effctor"/>
</dbReference>
<feature type="domain" description="HTH luxR-type" evidence="4">
    <location>
        <begin position="131"/>
        <end position="196"/>
    </location>
</feature>
<evidence type="ECO:0000313" key="5">
    <source>
        <dbReference type="EMBL" id="MBQ0907510.1"/>
    </source>
</evidence>
<dbReference type="EMBL" id="JAGPXB010000001">
    <property type="protein sequence ID" value="MBQ0907510.1"/>
    <property type="molecule type" value="Genomic_DNA"/>
</dbReference>
<keyword evidence="2" id="KW-0238">DNA-binding</keyword>
<evidence type="ECO:0000259" key="4">
    <source>
        <dbReference type="PROSITE" id="PS50043"/>
    </source>
</evidence>
<dbReference type="PROSITE" id="PS50043">
    <property type="entry name" value="HTH_LUXR_2"/>
    <property type="match status" value="1"/>
</dbReference>
<name>A0ABS5D0G4_9FLAO</name>
<keyword evidence="3" id="KW-0804">Transcription</keyword>
<dbReference type="InterPro" id="IPR036388">
    <property type="entry name" value="WH-like_DNA-bd_sf"/>
</dbReference>
<organism evidence="5 6">
    <name type="scientific">Flavobacterium erciyesense</name>
    <dbReference type="NCBI Taxonomy" id="2825842"/>
    <lineage>
        <taxon>Bacteria</taxon>
        <taxon>Pseudomonadati</taxon>
        <taxon>Bacteroidota</taxon>
        <taxon>Flavobacteriia</taxon>
        <taxon>Flavobacteriales</taxon>
        <taxon>Flavobacteriaceae</taxon>
        <taxon>Flavobacterium</taxon>
    </lineage>
</organism>
<dbReference type="Gene3D" id="1.10.10.10">
    <property type="entry name" value="Winged helix-like DNA-binding domain superfamily/Winged helix DNA-binding domain"/>
    <property type="match status" value="1"/>
</dbReference>
<dbReference type="Proteomes" id="UP000679008">
    <property type="component" value="Unassembled WGS sequence"/>
</dbReference>
<gene>
    <name evidence="5" type="ORF">KBJ98_02210</name>
</gene>
<dbReference type="RefSeq" id="WP_210788056.1">
    <property type="nucleotide sequence ID" value="NZ_JAGPXB010000001.1"/>
</dbReference>
<comment type="caution">
    <text evidence="5">The sequence shown here is derived from an EMBL/GenBank/DDBJ whole genome shotgun (WGS) entry which is preliminary data.</text>
</comment>
<evidence type="ECO:0000256" key="2">
    <source>
        <dbReference type="ARBA" id="ARBA00023125"/>
    </source>
</evidence>
<dbReference type="PANTHER" id="PTHR44688:SF16">
    <property type="entry name" value="DNA-BINDING TRANSCRIPTIONAL ACTIVATOR DEVR_DOSR"/>
    <property type="match status" value="1"/>
</dbReference>
<dbReference type="SUPFAM" id="SSF46894">
    <property type="entry name" value="C-terminal effector domain of the bipartite response regulators"/>
    <property type="match status" value="1"/>
</dbReference>
<dbReference type="PANTHER" id="PTHR44688">
    <property type="entry name" value="DNA-BINDING TRANSCRIPTIONAL ACTIVATOR DEVR_DOSR"/>
    <property type="match status" value="1"/>
</dbReference>
<keyword evidence="1" id="KW-0805">Transcription regulation</keyword>
<reference evidence="5 6" key="1">
    <citation type="submission" date="2021-04" db="EMBL/GenBank/DDBJ databases">
        <title>Description of novel Flavobacterium sp. F-328.</title>
        <authorList>
            <person name="Saticioglu I.B."/>
        </authorList>
    </citation>
    <scope>NUCLEOTIDE SEQUENCE [LARGE SCALE GENOMIC DNA]</scope>
    <source>
        <strain evidence="5 6">F-328</strain>
    </source>
</reference>
<evidence type="ECO:0000256" key="1">
    <source>
        <dbReference type="ARBA" id="ARBA00023015"/>
    </source>
</evidence>
<dbReference type="PRINTS" id="PR00038">
    <property type="entry name" value="HTHLUXR"/>
</dbReference>
<dbReference type="Pfam" id="PF00196">
    <property type="entry name" value="GerE"/>
    <property type="match status" value="1"/>
</dbReference>
<dbReference type="SMART" id="SM00421">
    <property type="entry name" value="HTH_LUXR"/>
    <property type="match status" value="1"/>
</dbReference>
<dbReference type="CDD" id="cd06170">
    <property type="entry name" value="LuxR_C_like"/>
    <property type="match status" value="1"/>
</dbReference>
<protein>
    <submittedName>
        <fullName evidence="5">Response regulator transcription factor</fullName>
    </submittedName>
</protein>
<dbReference type="InterPro" id="IPR000792">
    <property type="entry name" value="Tscrpt_reg_LuxR_C"/>
</dbReference>
<sequence>MENKGTIKDFNNPNLIHRLPAGMLKGDFSTELFSDRSTKKVYAVTNGTTVSFDEIDPVLRAQVFERLLKDEKALESLKHLNQKEATEHYAFCVFGAADSTADFCADGILQEADNFICSDNCICLHWNSKKMKIDGEVLTPRQLEVARLLATDLCDKQIADQLNISLSTLDTHKKNLFEKCNVSSKTGLAIKLIDNKIIQ</sequence>
<evidence type="ECO:0000313" key="6">
    <source>
        <dbReference type="Proteomes" id="UP000679008"/>
    </source>
</evidence>
<proteinExistence type="predicted"/>
<keyword evidence="6" id="KW-1185">Reference proteome</keyword>
<evidence type="ECO:0000256" key="3">
    <source>
        <dbReference type="ARBA" id="ARBA00023163"/>
    </source>
</evidence>
<accession>A0ABS5D0G4</accession>